<gene>
    <name evidence="1" type="ORF">METZ01_LOCUS368532</name>
</gene>
<organism evidence="1">
    <name type="scientific">marine metagenome</name>
    <dbReference type="NCBI Taxonomy" id="408172"/>
    <lineage>
        <taxon>unclassified sequences</taxon>
        <taxon>metagenomes</taxon>
        <taxon>ecological metagenomes</taxon>
    </lineage>
</organism>
<dbReference type="AlphaFoldDB" id="A0A382T2P6"/>
<name>A0A382T2P6_9ZZZZ</name>
<dbReference type="SUPFAM" id="SSF53448">
    <property type="entry name" value="Nucleotide-diphospho-sugar transferases"/>
    <property type="match status" value="1"/>
</dbReference>
<dbReference type="EMBL" id="UINC01133011">
    <property type="protein sequence ID" value="SVD15678.1"/>
    <property type="molecule type" value="Genomic_DNA"/>
</dbReference>
<protein>
    <recommendedName>
        <fullName evidence="2">Nucleotide-diphospho-sugar transferase domain-containing protein</fullName>
    </recommendedName>
</protein>
<sequence>MKNIAFVSIGNNSHKNAELLVQSIKKTNLNCRIIQISKKEDGGILGVDEILIFKFEPSVFMLNRFESQIKIVEKYGPTIFLDTDMLVNKDLKEVFNLLKKNDFIFTQRKNNYYMNDKFSNIKYPEFTNKTTNDVIPFNAGFIGSNNTTSLKKLLKICLNLPQRFHYWYGDQVAQKKIFDTKEFKILVLDSKYNHMIEDVTEFDQNIYVYHFKGRYKELMEPFYHKFF</sequence>
<evidence type="ECO:0000313" key="1">
    <source>
        <dbReference type="EMBL" id="SVD15678.1"/>
    </source>
</evidence>
<dbReference type="InterPro" id="IPR029044">
    <property type="entry name" value="Nucleotide-diphossugar_trans"/>
</dbReference>
<proteinExistence type="predicted"/>
<dbReference type="Gene3D" id="3.90.550.10">
    <property type="entry name" value="Spore Coat Polysaccharide Biosynthesis Protein SpsA, Chain A"/>
    <property type="match status" value="1"/>
</dbReference>
<accession>A0A382T2P6</accession>
<reference evidence="1" key="1">
    <citation type="submission" date="2018-05" db="EMBL/GenBank/DDBJ databases">
        <authorList>
            <person name="Lanie J.A."/>
            <person name="Ng W.-L."/>
            <person name="Kazmierczak K.M."/>
            <person name="Andrzejewski T.M."/>
            <person name="Davidsen T.M."/>
            <person name="Wayne K.J."/>
            <person name="Tettelin H."/>
            <person name="Glass J.I."/>
            <person name="Rusch D."/>
            <person name="Podicherti R."/>
            <person name="Tsui H.-C.T."/>
            <person name="Winkler M.E."/>
        </authorList>
    </citation>
    <scope>NUCLEOTIDE SEQUENCE</scope>
</reference>
<evidence type="ECO:0008006" key="2">
    <source>
        <dbReference type="Google" id="ProtNLM"/>
    </source>
</evidence>